<feature type="non-terminal residue" evidence="2">
    <location>
        <position position="30"/>
    </location>
</feature>
<gene>
    <name evidence="2" type="ORF">L195_g060928</name>
</gene>
<comment type="caution">
    <text evidence="2">The sequence shown here is derived from an EMBL/GenBank/DDBJ whole genome shotgun (WGS) entry which is preliminary data.</text>
</comment>
<dbReference type="EMBL" id="ASHM01144754">
    <property type="protein sequence ID" value="PNX61974.1"/>
    <property type="molecule type" value="Genomic_DNA"/>
</dbReference>
<sequence>MEEEEQQTGEPSRTLAEMKVRGAEMEDERY</sequence>
<protein>
    <submittedName>
        <fullName evidence="2">Uncharacterized protein</fullName>
    </submittedName>
</protein>
<reference evidence="2 3" key="1">
    <citation type="journal article" date="2014" name="Am. J. Bot.">
        <title>Genome assembly and annotation for red clover (Trifolium pratense; Fabaceae).</title>
        <authorList>
            <person name="Istvanek J."/>
            <person name="Jaros M."/>
            <person name="Krenek A."/>
            <person name="Repkova J."/>
        </authorList>
    </citation>
    <scope>NUCLEOTIDE SEQUENCE [LARGE SCALE GENOMIC DNA]</scope>
    <source>
        <strain evidence="3">cv. Tatra</strain>
        <tissue evidence="2">Young leaves</tissue>
    </source>
</reference>
<name>A0A2K3K6R6_TRIPR</name>
<evidence type="ECO:0000313" key="2">
    <source>
        <dbReference type="EMBL" id="PNX61974.1"/>
    </source>
</evidence>
<accession>A0A2K3K6R6</accession>
<evidence type="ECO:0000313" key="3">
    <source>
        <dbReference type="Proteomes" id="UP000236291"/>
    </source>
</evidence>
<feature type="compositionally biased region" description="Basic and acidic residues" evidence="1">
    <location>
        <begin position="16"/>
        <end position="30"/>
    </location>
</feature>
<dbReference type="AlphaFoldDB" id="A0A2K3K6R6"/>
<evidence type="ECO:0000256" key="1">
    <source>
        <dbReference type="SAM" id="MobiDB-lite"/>
    </source>
</evidence>
<organism evidence="2 3">
    <name type="scientific">Trifolium pratense</name>
    <name type="common">Red clover</name>
    <dbReference type="NCBI Taxonomy" id="57577"/>
    <lineage>
        <taxon>Eukaryota</taxon>
        <taxon>Viridiplantae</taxon>
        <taxon>Streptophyta</taxon>
        <taxon>Embryophyta</taxon>
        <taxon>Tracheophyta</taxon>
        <taxon>Spermatophyta</taxon>
        <taxon>Magnoliopsida</taxon>
        <taxon>eudicotyledons</taxon>
        <taxon>Gunneridae</taxon>
        <taxon>Pentapetalae</taxon>
        <taxon>rosids</taxon>
        <taxon>fabids</taxon>
        <taxon>Fabales</taxon>
        <taxon>Fabaceae</taxon>
        <taxon>Papilionoideae</taxon>
        <taxon>50 kb inversion clade</taxon>
        <taxon>NPAAA clade</taxon>
        <taxon>Hologalegina</taxon>
        <taxon>IRL clade</taxon>
        <taxon>Trifolieae</taxon>
        <taxon>Trifolium</taxon>
    </lineage>
</organism>
<feature type="region of interest" description="Disordered" evidence="1">
    <location>
        <begin position="1"/>
        <end position="30"/>
    </location>
</feature>
<reference evidence="2 3" key="2">
    <citation type="journal article" date="2017" name="Front. Plant Sci.">
        <title>Gene Classification and Mining of Molecular Markers Useful in Red Clover (Trifolium pratense) Breeding.</title>
        <authorList>
            <person name="Istvanek J."/>
            <person name="Dluhosova J."/>
            <person name="Dluhos P."/>
            <person name="Patkova L."/>
            <person name="Nedelnik J."/>
            <person name="Repkova J."/>
        </authorList>
    </citation>
    <scope>NUCLEOTIDE SEQUENCE [LARGE SCALE GENOMIC DNA]</scope>
    <source>
        <strain evidence="3">cv. Tatra</strain>
        <tissue evidence="2">Young leaves</tissue>
    </source>
</reference>
<dbReference type="Proteomes" id="UP000236291">
    <property type="component" value="Unassembled WGS sequence"/>
</dbReference>
<proteinExistence type="predicted"/>